<dbReference type="OrthoDB" id="5146965at2759"/>
<evidence type="ECO:0000313" key="2">
    <source>
        <dbReference type="EMBL" id="CAH0036842.1"/>
    </source>
</evidence>
<evidence type="ECO:0000256" key="1">
    <source>
        <dbReference type="SAM" id="MobiDB-lite"/>
    </source>
</evidence>
<evidence type="ECO:0000313" key="3">
    <source>
        <dbReference type="Proteomes" id="UP000775872"/>
    </source>
</evidence>
<reference evidence="2" key="1">
    <citation type="submission" date="2021-10" db="EMBL/GenBank/DDBJ databases">
        <authorList>
            <person name="Piombo E."/>
        </authorList>
    </citation>
    <scope>NUCLEOTIDE SEQUENCE</scope>
</reference>
<accession>A0A9N9YPA7</accession>
<comment type="caution">
    <text evidence="2">The sequence shown here is derived from an EMBL/GenBank/DDBJ whole genome shotgun (WGS) entry which is preliminary data.</text>
</comment>
<gene>
    <name evidence="2" type="ORF">CSOL1703_00002767</name>
</gene>
<sequence length="427" mass="46670">MSGTNPSKRPNDNDDEESAKRRKEKLEEFELLCSRLPKPQGNDRGRSQTRSTGGHGGSLSGNFHQNENVQDDTQSLVPAPTPGGTLGFGMFGANSLFPQTAIGMSDGSLLSRLSMARLGNGYIDISTLGSNDLASVANFTGNGLVPYSATQGLAQRVAQAQDQSILMQHCYQQGLIQGQSNQVPVQAENQRTQWVSTNPPEKSWSGAPRLPKGSKARAKEPTRPRCDRLDLRLKKYTDENGIEKSLINVVTFDGRATNLVSPVQCLNPGVTMGITSLGDRTVLNKAIEIAGRTAEHKDKPHMGHVWYLIGPVLRRPDSARDGPPSARYDRVFLSSSQEDIDLPPKISGIGKDGNINMPGRSDMERVIQERDELIKQLDQAIHDRNALIAIFRTGNPYLTHDTDELLDRDFNAQAAEITANNTPLPPD</sequence>
<feature type="compositionally biased region" description="Polar residues" evidence="1">
    <location>
        <begin position="60"/>
        <end position="76"/>
    </location>
</feature>
<dbReference type="Proteomes" id="UP000775872">
    <property type="component" value="Unassembled WGS sequence"/>
</dbReference>
<feature type="region of interest" description="Disordered" evidence="1">
    <location>
        <begin position="194"/>
        <end position="224"/>
    </location>
</feature>
<keyword evidence="3" id="KW-1185">Reference proteome</keyword>
<dbReference type="EMBL" id="CABFOC020000002">
    <property type="protein sequence ID" value="CAH0036842.1"/>
    <property type="molecule type" value="Genomic_DNA"/>
</dbReference>
<dbReference type="AlphaFoldDB" id="A0A9N9YPA7"/>
<organism evidence="2 3">
    <name type="scientific">Clonostachys solani</name>
    <dbReference type="NCBI Taxonomy" id="160281"/>
    <lineage>
        <taxon>Eukaryota</taxon>
        <taxon>Fungi</taxon>
        <taxon>Dikarya</taxon>
        <taxon>Ascomycota</taxon>
        <taxon>Pezizomycotina</taxon>
        <taxon>Sordariomycetes</taxon>
        <taxon>Hypocreomycetidae</taxon>
        <taxon>Hypocreales</taxon>
        <taxon>Bionectriaceae</taxon>
        <taxon>Clonostachys</taxon>
    </lineage>
</organism>
<name>A0A9N9YPA7_9HYPO</name>
<protein>
    <submittedName>
        <fullName evidence="2">Uncharacterized protein</fullName>
    </submittedName>
</protein>
<feature type="region of interest" description="Disordered" evidence="1">
    <location>
        <begin position="1"/>
        <end position="81"/>
    </location>
</feature>
<proteinExistence type="predicted"/>